<reference evidence="1 2" key="1">
    <citation type="submission" date="2024-02" db="EMBL/GenBank/DDBJ databases">
        <authorList>
            <person name="Chen Y."/>
            <person name="Shah S."/>
            <person name="Dougan E. K."/>
            <person name="Thang M."/>
            <person name="Chan C."/>
        </authorList>
    </citation>
    <scope>NUCLEOTIDE SEQUENCE [LARGE SCALE GENOMIC DNA]</scope>
</reference>
<accession>A0ABP0JQR4</accession>
<proteinExistence type="predicted"/>
<protein>
    <submittedName>
        <fullName evidence="1">Uncharacterized protein</fullName>
    </submittedName>
</protein>
<keyword evidence="2" id="KW-1185">Reference proteome</keyword>
<comment type="caution">
    <text evidence="1">The sequence shown here is derived from an EMBL/GenBank/DDBJ whole genome shotgun (WGS) entry which is preliminary data.</text>
</comment>
<evidence type="ECO:0000313" key="2">
    <source>
        <dbReference type="Proteomes" id="UP001642484"/>
    </source>
</evidence>
<dbReference type="EMBL" id="CAXAMN010006080">
    <property type="protein sequence ID" value="CAK9016402.1"/>
    <property type="molecule type" value="Genomic_DNA"/>
</dbReference>
<evidence type="ECO:0000313" key="1">
    <source>
        <dbReference type="EMBL" id="CAK9016402.1"/>
    </source>
</evidence>
<name>A0ABP0JQR4_9DINO</name>
<dbReference type="Proteomes" id="UP001642484">
    <property type="component" value="Unassembled WGS sequence"/>
</dbReference>
<sequence>MLDSFSPRKQRCAVMQILQNMLAVFAAVLACVCVQGSLCRRDTWVNEEGLLALVAGVAFQAEGVSALNDARQDSICTYKCLAICNQKAPDNEEYCQKACKLYCQSSQAEQDLDSNVKKGSIVDKILDKSRKKKFDANRADNSKTEKLDLFIGGQLSLSNVTDYANGIKETAKIKEFMKQ</sequence>
<organism evidence="1 2">
    <name type="scientific">Durusdinium trenchii</name>
    <dbReference type="NCBI Taxonomy" id="1381693"/>
    <lineage>
        <taxon>Eukaryota</taxon>
        <taxon>Sar</taxon>
        <taxon>Alveolata</taxon>
        <taxon>Dinophyceae</taxon>
        <taxon>Suessiales</taxon>
        <taxon>Symbiodiniaceae</taxon>
        <taxon>Durusdinium</taxon>
    </lineage>
</organism>
<gene>
    <name evidence="1" type="ORF">CCMP2556_LOCUS12484</name>
</gene>